<dbReference type="AlphaFoldDB" id="A0A9Q1JY33"/>
<dbReference type="Proteomes" id="UP001153076">
    <property type="component" value="Unassembled WGS sequence"/>
</dbReference>
<evidence type="ECO:0000256" key="1">
    <source>
        <dbReference type="SAM" id="MobiDB-lite"/>
    </source>
</evidence>
<accession>A0A9Q1JY33</accession>
<protein>
    <recommendedName>
        <fullName evidence="4">THUMP domain-containing protein</fullName>
    </recommendedName>
</protein>
<organism evidence="2 3">
    <name type="scientific">Carnegiea gigantea</name>
    <dbReference type="NCBI Taxonomy" id="171969"/>
    <lineage>
        <taxon>Eukaryota</taxon>
        <taxon>Viridiplantae</taxon>
        <taxon>Streptophyta</taxon>
        <taxon>Embryophyta</taxon>
        <taxon>Tracheophyta</taxon>
        <taxon>Spermatophyta</taxon>
        <taxon>Magnoliopsida</taxon>
        <taxon>eudicotyledons</taxon>
        <taxon>Gunneridae</taxon>
        <taxon>Pentapetalae</taxon>
        <taxon>Caryophyllales</taxon>
        <taxon>Cactineae</taxon>
        <taxon>Cactaceae</taxon>
        <taxon>Cactoideae</taxon>
        <taxon>Echinocereeae</taxon>
        <taxon>Carnegiea</taxon>
    </lineage>
</organism>
<evidence type="ECO:0000313" key="2">
    <source>
        <dbReference type="EMBL" id="KAJ8432993.1"/>
    </source>
</evidence>
<name>A0A9Q1JY33_9CARY</name>
<reference evidence="2" key="1">
    <citation type="submission" date="2022-04" db="EMBL/GenBank/DDBJ databases">
        <title>Carnegiea gigantea Genome sequencing and assembly v2.</title>
        <authorList>
            <person name="Copetti D."/>
            <person name="Sanderson M.J."/>
            <person name="Burquez A."/>
            <person name="Wojciechowski M.F."/>
        </authorList>
    </citation>
    <scope>NUCLEOTIDE SEQUENCE</scope>
    <source>
        <strain evidence="2">SGP5-SGP5p</strain>
        <tissue evidence="2">Aerial part</tissue>
    </source>
</reference>
<comment type="caution">
    <text evidence="2">The sequence shown here is derived from an EMBL/GenBank/DDBJ whole genome shotgun (WGS) entry which is preliminary data.</text>
</comment>
<keyword evidence="3" id="KW-1185">Reference proteome</keyword>
<dbReference type="PANTHER" id="PTHR13452:SF13">
    <property type="entry name" value="OS02G0672400 PROTEIN"/>
    <property type="match status" value="1"/>
</dbReference>
<feature type="region of interest" description="Disordered" evidence="1">
    <location>
        <begin position="136"/>
        <end position="209"/>
    </location>
</feature>
<dbReference type="GO" id="GO:0006400">
    <property type="term" value="P:tRNA modification"/>
    <property type="evidence" value="ECO:0007669"/>
    <property type="project" value="InterPro"/>
</dbReference>
<dbReference type="OrthoDB" id="367221at2759"/>
<dbReference type="EMBL" id="JAKOGI010000568">
    <property type="protein sequence ID" value="KAJ8432993.1"/>
    <property type="molecule type" value="Genomic_DNA"/>
</dbReference>
<evidence type="ECO:0008006" key="4">
    <source>
        <dbReference type="Google" id="ProtNLM"/>
    </source>
</evidence>
<proteinExistence type="predicted"/>
<gene>
    <name evidence="2" type="ORF">Cgig2_029443</name>
</gene>
<sequence>MGYSLAGQQENILQISELFSASKSHPLLVSQSLSLNTVVKLEARFCTGRLSEKEVTAIVSKLVLNFVDDKGSSLSRPLKFAVGYNRRGIEVAEMKAVKDNPSDPNLCALLVRNKCFSVVAAAVKAIVPDSVVDLKSPEQHAGHLPPRRRSPMTPASSHPCRSPTLRTLKPPAQNPGQSSDLADHLRPRRPYLQTSPARRPSPRLSDVSA</sequence>
<evidence type="ECO:0000313" key="3">
    <source>
        <dbReference type="Proteomes" id="UP001153076"/>
    </source>
</evidence>
<dbReference type="PANTHER" id="PTHR13452">
    <property type="entry name" value="THUMP DOMAIN CONTAINING PROTEIN 1-RELATED"/>
    <property type="match status" value="1"/>
</dbReference>
<dbReference type="InterPro" id="IPR040183">
    <property type="entry name" value="THUMPD1-like"/>
</dbReference>
<dbReference type="GO" id="GO:0003723">
    <property type="term" value="F:RNA binding"/>
    <property type="evidence" value="ECO:0007669"/>
    <property type="project" value="InterPro"/>
</dbReference>